<dbReference type="Pfam" id="PF01148">
    <property type="entry name" value="CTP_transf_1"/>
    <property type="match status" value="1"/>
</dbReference>
<organism evidence="25 26">
    <name type="scientific">Croceimicrobium hydrocarbonivorans</name>
    <dbReference type="NCBI Taxonomy" id="2761580"/>
    <lineage>
        <taxon>Bacteria</taxon>
        <taxon>Pseudomonadati</taxon>
        <taxon>Bacteroidota</taxon>
        <taxon>Flavobacteriia</taxon>
        <taxon>Flavobacteriales</taxon>
        <taxon>Owenweeksiaceae</taxon>
        <taxon>Croceimicrobium</taxon>
    </lineage>
</organism>
<evidence type="ECO:0000256" key="10">
    <source>
        <dbReference type="ARBA" id="ARBA00022679"/>
    </source>
</evidence>
<feature type="transmembrane region" description="Helical" evidence="24">
    <location>
        <begin position="111"/>
        <end position="130"/>
    </location>
</feature>
<keyword evidence="26" id="KW-1185">Reference proteome</keyword>
<evidence type="ECO:0000256" key="22">
    <source>
        <dbReference type="ARBA" id="ARBA00032743"/>
    </source>
</evidence>
<dbReference type="AlphaFoldDB" id="A0A7H0VGU1"/>
<feature type="transmembrane region" description="Helical" evidence="24">
    <location>
        <begin position="202"/>
        <end position="224"/>
    </location>
</feature>
<keyword evidence="16" id="KW-0594">Phospholipid biosynthesis</keyword>
<evidence type="ECO:0000313" key="26">
    <source>
        <dbReference type="Proteomes" id="UP000516305"/>
    </source>
</evidence>
<evidence type="ECO:0000256" key="9">
    <source>
        <dbReference type="ARBA" id="ARBA00022516"/>
    </source>
</evidence>
<dbReference type="EC" id="2.7.7.41" evidence="6"/>
<feature type="transmembrane region" description="Helical" evidence="24">
    <location>
        <begin position="12"/>
        <end position="42"/>
    </location>
</feature>
<dbReference type="GO" id="GO:0004605">
    <property type="term" value="F:phosphatidate cytidylyltransferase activity"/>
    <property type="evidence" value="ECO:0007669"/>
    <property type="project" value="UniProtKB-EC"/>
</dbReference>
<evidence type="ECO:0000256" key="15">
    <source>
        <dbReference type="ARBA" id="ARBA00023136"/>
    </source>
</evidence>
<keyword evidence="10 25" id="KW-0808">Transferase</keyword>
<protein>
    <recommendedName>
        <fullName evidence="7">Phosphatidate cytidylyltransferase</fullName>
        <ecNumber evidence="6">2.7.7.41</ecNumber>
    </recommendedName>
    <alternativeName>
        <fullName evidence="20">CDP-DAG synthase</fullName>
    </alternativeName>
    <alternativeName>
        <fullName evidence="22">CDP-DG synthase</fullName>
    </alternativeName>
    <alternativeName>
        <fullName evidence="18">CDP-diacylglycerol synthase</fullName>
    </alternativeName>
    <alternativeName>
        <fullName evidence="21">CDP-diglyceride pyrophosphorylase</fullName>
    </alternativeName>
    <alternativeName>
        <fullName evidence="23">CDP-diglyceride synthase</fullName>
    </alternativeName>
    <alternativeName>
        <fullName evidence="19">CTP:phosphatidate cytidylyltransferase</fullName>
    </alternativeName>
</protein>
<keyword evidence="15 24" id="KW-0472">Membrane</keyword>
<sequence>MNNLITRSLSGIVYVLLILMSTFYIPQGSFLLAGILGSLALIEWHNFKPEAHKRGHSVFSVLILLMSLAYFSPEISAISKAAMALISLVLILMMVLQNIFVENSQKALDSLFRNVFGLFYIVPALLSLAFLGEHSWVLAGVFIMIWCFDSFAYLVGKYLGSHKLMPRISPNKTWEGFIGGSLFSALAAALLWNYSGVEFLKLWHWLSLSFLVVLSATFGDLFESALKRKHNLKDSGKMMPGHGGILDRIDSLLFAMPVTFLFLNLIATNKL</sequence>
<accession>A0A7H0VGU1</accession>
<gene>
    <name evidence="25" type="ORF">H4K34_03605</name>
</gene>
<keyword evidence="12 25" id="KW-0548">Nucleotidyltransferase</keyword>
<dbReference type="GO" id="GO:0016024">
    <property type="term" value="P:CDP-diacylglycerol biosynthetic process"/>
    <property type="evidence" value="ECO:0007669"/>
    <property type="project" value="TreeGrafter"/>
</dbReference>
<evidence type="ECO:0000256" key="18">
    <source>
        <dbReference type="ARBA" id="ARBA00029893"/>
    </source>
</evidence>
<evidence type="ECO:0000256" key="5">
    <source>
        <dbReference type="ARBA" id="ARBA00010185"/>
    </source>
</evidence>
<comment type="subcellular location">
    <subcellularLocation>
        <location evidence="2">Cell membrane</location>
        <topology evidence="2">Multi-pass membrane protein</topology>
    </subcellularLocation>
</comment>
<evidence type="ECO:0000256" key="6">
    <source>
        <dbReference type="ARBA" id="ARBA00012487"/>
    </source>
</evidence>
<dbReference type="Proteomes" id="UP000516305">
    <property type="component" value="Chromosome"/>
</dbReference>
<keyword evidence="11 24" id="KW-0812">Transmembrane</keyword>
<evidence type="ECO:0000256" key="19">
    <source>
        <dbReference type="ARBA" id="ARBA00031825"/>
    </source>
</evidence>
<evidence type="ECO:0000313" key="25">
    <source>
        <dbReference type="EMBL" id="QNR24939.1"/>
    </source>
</evidence>
<keyword evidence="9" id="KW-0444">Lipid biosynthesis</keyword>
<feature type="transmembrane region" description="Helical" evidence="24">
    <location>
        <begin position="176"/>
        <end position="196"/>
    </location>
</feature>
<dbReference type="RefSeq" id="WP_210759466.1">
    <property type="nucleotide sequence ID" value="NZ_CP060139.1"/>
</dbReference>
<evidence type="ECO:0000256" key="16">
    <source>
        <dbReference type="ARBA" id="ARBA00023209"/>
    </source>
</evidence>
<dbReference type="PANTHER" id="PTHR46382">
    <property type="entry name" value="PHOSPHATIDATE CYTIDYLYLTRANSFERASE"/>
    <property type="match status" value="1"/>
</dbReference>
<evidence type="ECO:0000256" key="11">
    <source>
        <dbReference type="ARBA" id="ARBA00022692"/>
    </source>
</evidence>
<evidence type="ECO:0000256" key="8">
    <source>
        <dbReference type="ARBA" id="ARBA00022475"/>
    </source>
</evidence>
<evidence type="ECO:0000256" key="2">
    <source>
        <dbReference type="ARBA" id="ARBA00004651"/>
    </source>
</evidence>
<evidence type="ECO:0000256" key="7">
    <source>
        <dbReference type="ARBA" id="ARBA00019373"/>
    </source>
</evidence>
<evidence type="ECO:0000256" key="3">
    <source>
        <dbReference type="ARBA" id="ARBA00005119"/>
    </source>
</evidence>
<dbReference type="KEGG" id="chyd:H4K34_03605"/>
<evidence type="ECO:0000256" key="20">
    <source>
        <dbReference type="ARBA" id="ARBA00032253"/>
    </source>
</evidence>
<evidence type="ECO:0000256" key="14">
    <source>
        <dbReference type="ARBA" id="ARBA00023098"/>
    </source>
</evidence>
<evidence type="ECO:0000256" key="1">
    <source>
        <dbReference type="ARBA" id="ARBA00001698"/>
    </source>
</evidence>
<keyword evidence="17" id="KW-1208">Phospholipid metabolism</keyword>
<evidence type="ECO:0000256" key="12">
    <source>
        <dbReference type="ARBA" id="ARBA00022695"/>
    </source>
</evidence>
<evidence type="ECO:0000256" key="17">
    <source>
        <dbReference type="ARBA" id="ARBA00023264"/>
    </source>
</evidence>
<evidence type="ECO:0000256" key="21">
    <source>
        <dbReference type="ARBA" id="ARBA00032396"/>
    </source>
</evidence>
<name>A0A7H0VGU1_9FLAO</name>
<comment type="catalytic activity">
    <reaction evidence="1">
        <text>a 1,2-diacyl-sn-glycero-3-phosphate + CTP + H(+) = a CDP-1,2-diacyl-sn-glycerol + diphosphate</text>
        <dbReference type="Rhea" id="RHEA:16229"/>
        <dbReference type="ChEBI" id="CHEBI:15378"/>
        <dbReference type="ChEBI" id="CHEBI:33019"/>
        <dbReference type="ChEBI" id="CHEBI:37563"/>
        <dbReference type="ChEBI" id="CHEBI:58332"/>
        <dbReference type="ChEBI" id="CHEBI:58608"/>
        <dbReference type="EC" id="2.7.7.41"/>
    </reaction>
</comment>
<feature type="transmembrane region" description="Helical" evidence="24">
    <location>
        <begin position="77"/>
        <end position="99"/>
    </location>
</feature>
<comment type="similarity">
    <text evidence="5">Belongs to the CDS family.</text>
</comment>
<dbReference type="PANTHER" id="PTHR46382:SF1">
    <property type="entry name" value="PHOSPHATIDATE CYTIDYLYLTRANSFERASE"/>
    <property type="match status" value="1"/>
</dbReference>
<keyword evidence="14" id="KW-0443">Lipid metabolism</keyword>
<comment type="pathway">
    <text evidence="4">Lipid metabolism.</text>
</comment>
<dbReference type="EMBL" id="CP060139">
    <property type="protein sequence ID" value="QNR24939.1"/>
    <property type="molecule type" value="Genomic_DNA"/>
</dbReference>
<comment type="pathway">
    <text evidence="3">Phospholipid metabolism; CDP-diacylglycerol biosynthesis; CDP-diacylglycerol from sn-glycerol 3-phosphate: step 3/3.</text>
</comment>
<feature type="transmembrane region" description="Helical" evidence="24">
    <location>
        <begin position="245"/>
        <end position="267"/>
    </location>
</feature>
<evidence type="ECO:0000256" key="4">
    <source>
        <dbReference type="ARBA" id="ARBA00005189"/>
    </source>
</evidence>
<evidence type="ECO:0000256" key="24">
    <source>
        <dbReference type="SAM" id="Phobius"/>
    </source>
</evidence>
<dbReference type="GO" id="GO:0005886">
    <property type="term" value="C:plasma membrane"/>
    <property type="evidence" value="ECO:0007669"/>
    <property type="project" value="UniProtKB-SubCell"/>
</dbReference>
<feature type="transmembrane region" description="Helical" evidence="24">
    <location>
        <begin position="54"/>
        <end position="71"/>
    </location>
</feature>
<evidence type="ECO:0000256" key="23">
    <source>
        <dbReference type="ARBA" id="ARBA00033406"/>
    </source>
</evidence>
<proteinExistence type="inferred from homology"/>
<keyword evidence="8" id="KW-1003">Cell membrane</keyword>
<reference evidence="25 26" key="1">
    <citation type="submission" date="2020-08" db="EMBL/GenBank/DDBJ databases">
        <title>Croceimicrobium hydrocarbonivorans gen. nov., sp. nov., a novel marine bacterium isolated from a bacterial consortium that degrades polyethylene terephthalate.</title>
        <authorList>
            <person name="Liu R."/>
        </authorList>
    </citation>
    <scope>NUCLEOTIDE SEQUENCE [LARGE SCALE GENOMIC DNA]</scope>
    <source>
        <strain evidence="25 26">A20-9</strain>
    </source>
</reference>
<evidence type="ECO:0000256" key="13">
    <source>
        <dbReference type="ARBA" id="ARBA00022989"/>
    </source>
</evidence>
<keyword evidence="13 24" id="KW-1133">Transmembrane helix</keyword>
<feature type="transmembrane region" description="Helical" evidence="24">
    <location>
        <begin position="136"/>
        <end position="155"/>
    </location>
</feature>